<comment type="caution">
    <text evidence="2">The sequence shown here is derived from an EMBL/GenBank/DDBJ whole genome shotgun (WGS) entry which is preliminary data.</text>
</comment>
<dbReference type="AlphaFoldDB" id="A0A1E5GAT4"/>
<name>A0A1E5GAT4_9ENTE</name>
<evidence type="ECO:0008006" key="4">
    <source>
        <dbReference type="Google" id="ProtNLM"/>
    </source>
</evidence>
<accession>A0A1E5GAT4</accession>
<dbReference type="InterPro" id="IPR000675">
    <property type="entry name" value="Cutinase/axe"/>
</dbReference>
<dbReference type="GO" id="GO:0016787">
    <property type="term" value="F:hydrolase activity"/>
    <property type="evidence" value="ECO:0007669"/>
    <property type="project" value="UniProtKB-KW"/>
</dbReference>
<organism evidence="2 3">
    <name type="scientific">Enterococcus termitis</name>
    <dbReference type="NCBI Taxonomy" id="332950"/>
    <lineage>
        <taxon>Bacteria</taxon>
        <taxon>Bacillati</taxon>
        <taxon>Bacillota</taxon>
        <taxon>Bacilli</taxon>
        <taxon>Lactobacillales</taxon>
        <taxon>Enterococcaceae</taxon>
        <taxon>Enterococcus</taxon>
    </lineage>
</organism>
<sequence>MTEKKFFGEDKEYQKGLLTDEKAGYNSYYVTDTPTLNTDTKHTYFTTRGSDGASTDVKKGWAGNNLNDWVNNNASFAVGEAYIPQAKLVIEAMHQKIAEMRTKAPNATMSMTGHSLGTMVTIQAVANLPAGDIEKIDKVILFQGPDARESINKMSRQAQANIQRLEEQGKIGIMST</sequence>
<dbReference type="InterPro" id="IPR029058">
    <property type="entry name" value="AB_hydrolase_fold"/>
</dbReference>
<protein>
    <recommendedName>
        <fullName evidence="4">Fungal lipase-like domain-containing protein</fullName>
    </recommendedName>
</protein>
<dbReference type="EMBL" id="MIJY01000044">
    <property type="protein sequence ID" value="OEG09761.1"/>
    <property type="molecule type" value="Genomic_DNA"/>
</dbReference>
<dbReference type="SUPFAM" id="SSF53474">
    <property type="entry name" value="alpha/beta-Hydrolases"/>
    <property type="match status" value="1"/>
</dbReference>
<gene>
    <name evidence="2" type="ORF">BCR25_09635</name>
</gene>
<dbReference type="Gene3D" id="3.40.50.1820">
    <property type="entry name" value="alpha/beta hydrolase"/>
    <property type="match status" value="1"/>
</dbReference>
<reference evidence="3" key="1">
    <citation type="submission" date="2016-09" db="EMBL/GenBank/DDBJ databases">
        <authorList>
            <person name="Gulvik C.A."/>
        </authorList>
    </citation>
    <scope>NUCLEOTIDE SEQUENCE [LARGE SCALE GENOMIC DNA]</scope>
    <source>
        <strain evidence="3">LMG 8895</strain>
    </source>
</reference>
<proteinExistence type="predicted"/>
<evidence type="ECO:0000256" key="1">
    <source>
        <dbReference type="ARBA" id="ARBA00022801"/>
    </source>
</evidence>
<dbReference type="Pfam" id="PF01083">
    <property type="entry name" value="Cutinase"/>
    <property type="match status" value="1"/>
</dbReference>
<keyword evidence="1" id="KW-0378">Hydrolase</keyword>
<keyword evidence="3" id="KW-1185">Reference proteome</keyword>
<dbReference type="Proteomes" id="UP000095094">
    <property type="component" value="Unassembled WGS sequence"/>
</dbReference>
<evidence type="ECO:0000313" key="2">
    <source>
        <dbReference type="EMBL" id="OEG09761.1"/>
    </source>
</evidence>
<evidence type="ECO:0000313" key="3">
    <source>
        <dbReference type="Proteomes" id="UP000095094"/>
    </source>
</evidence>